<protein>
    <submittedName>
        <fullName evidence="3">Uncharacterized protein</fullName>
    </submittedName>
</protein>
<sequence length="183" mass="19157">MISRTWIWFIGALAVTALVFIAPNVNAQQAPGACPFGGVCPTGTPLMLRSGGGTPMQGRDGGLIGVAADTLGMTRQALLSELYGGKTIADVALAQGVDPLTIVDAFVSPQFARIDALVARGVITQKQADDARESMRTHITVLVSSPIESWVRQAHDPLIGQRPSTAGQGPATQSGGRGPRWQR</sequence>
<dbReference type="RefSeq" id="WP_012120027.1">
    <property type="nucleotide sequence ID" value="NC_009767.1"/>
</dbReference>
<evidence type="ECO:0000313" key="3">
    <source>
        <dbReference type="EMBL" id="ABU57599.1"/>
    </source>
</evidence>
<dbReference type="AlphaFoldDB" id="A7NJC9"/>
<keyword evidence="2" id="KW-0732">Signal</keyword>
<organism evidence="3 4">
    <name type="scientific">Roseiflexus castenholzii (strain DSM 13941 / HLO8)</name>
    <dbReference type="NCBI Taxonomy" id="383372"/>
    <lineage>
        <taxon>Bacteria</taxon>
        <taxon>Bacillati</taxon>
        <taxon>Chloroflexota</taxon>
        <taxon>Chloroflexia</taxon>
        <taxon>Chloroflexales</taxon>
        <taxon>Roseiflexineae</taxon>
        <taxon>Roseiflexaceae</taxon>
        <taxon>Roseiflexus</taxon>
    </lineage>
</organism>
<dbReference type="Proteomes" id="UP000000263">
    <property type="component" value="Chromosome"/>
</dbReference>
<evidence type="ECO:0000256" key="1">
    <source>
        <dbReference type="SAM" id="MobiDB-lite"/>
    </source>
</evidence>
<feature type="signal peptide" evidence="2">
    <location>
        <begin position="1"/>
        <end position="27"/>
    </location>
</feature>
<gene>
    <name evidence="3" type="ordered locus">Rcas_1505</name>
</gene>
<dbReference type="EMBL" id="CP000804">
    <property type="protein sequence ID" value="ABU57599.1"/>
    <property type="molecule type" value="Genomic_DNA"/>
</dbReference>
<dbReference type="eggNOG" id="ENOG5030ITB">
    <property type="taxonomic scope" value="Bacteria"/>
</dbReference>
<accession>A7NJC9</accession>
<feature type="compositionally biased region" description="Polar residues" evidence="1">
    <location>
        <begin position="162"/>
        <end position="174"/>
    </location>
</feature>
<dbReference type="KEGG" id="rca:Rcas_1505"/>
<name>A7NJC9_ROSCS</name>
<reference evidence="3 4" key="1">
    <citation type="submission" date="2007-08" db="EMBL/GenBank/DDBJ databases">
        <title>Complete sequence of Roseiflexus castenholzii DSM 13941.</title>
        <authorList>
            <consortium name="US DOE Joint Genome Institute"/>
            <person name="Copeland A."/>
            <person name="Lucas S."/>
            <person name="Lapidus A."/>
            <person name="Barry K."/>
            <person name="Glavina del Rio T."/>
            <person name="Dalin E."/>
            <person name="Tice H."/>
            <person name="Pitluck S."/>
            <person name="Thompson L.S."/>
            <person name="Brettin T."/>
            <person name="Bruce D."/>
            <person name="Detter J.C."/>
            <person name="Han C."/>
            <person name="Tapia R."/>
            <person name="Schmutz J."/>
            <person name="Larimer F."/>
            <person name="Land M."/>
            <person name="Hauser L."/>
            <person name="Kyrpides N."/>
            <person name="Mikhailova N."/>
            <person name="Bryant D.A."/>
            <person name="Hanada S."/>
            <person name="Tsukatani Y."/>
            <person name="Richardson P."/>
        </authorList>
    </citation>
    <scope>NUCLEOTIDE SEQUENCE [LARGE SCALE GENOMIC DNA]</scope>
    <source>
        <strain evidence="4">DSM 13941 / HLO8</strain>
    </source>
</reference>
<keyword evidence="4" id="KW-1185">Reference proteome</keyword>
<feature type="region of interest" description="Disordered" evidence="1">
    <location>
        <begin position="159"/>
        <end position="183"/>
    </location>
</feature>
<proteinExistence type="predicted"/>
<dbReference type="STRING" id="383372.Rcas_1505"/>
<evidence type="ECO:0000256" key="2">
    <source>
        <dbReference type="SAM" id="SignalP"/>
    </source>
</evidence>
<dbReference type="OrthoDB" id="2527438at2"/>
<evidence type="ECO:0000313" key="4">
    <source>
        <dbReference type="Proteomes" id="UP000000263"/>
    </source>
</evidence>
<dbReference type="HOGENOM" id="CLU_1474126_0_0_0"/>
<feature type="chain" id="PRO_5002710979" evidence="2">
    <location>
        <begin position="28"/>
        <end position="183"/>
    </location>
</feature>